<dbReference type="AlphaFoldDB" id="A0A163DTJ0"/>
<evidence type="ECO:0000313" key="13">
    <source>
        <dbReference type="EMBL" id="KZS43426.1"/>
    </source>
</evidence>
<dbReference type="SUPFAM" id="SSF54373">
    <property type="entry name" value="FAD-linked reductases, C-terminal domain"/>
    <property type="match status" value="1"/>
</dbReference>
<dbReference type="Gene3D" id="3.90.660.20">
    <property type="entry name" value="Protoporphyrinogen oxidase, mitochondrial, domain 2"/>
    <property type="match status" value="1"/>
</dbReference>
<keyword evidence="10 11" id="KW-0350">Heme biosynthesis</keyword>
<evidence type="ECO:0000256" key="5">
    <source>
        <dbReference type="ARBA" id="ARBA00012402"/>
    </source>
</evidence>
<dbReference type="Gene3D" id="1.10.3110.10">
    <property type="entry name" value="protoporphyrinogen ix oxidase, domain 3"/>
    <property type="match status" value="1"/>
</dbReference>
<comment type="function">
    <text evidence="11">Involved in coproporphyrin-dependent heme b biosynthesis. Catalyzes the oxidation of coproporphyrinogen III to coproporphyrin III.</text>
</comment>
<dbReference type="PANTHER" id="PTHR42923">
    <property type="entry name" value="PROTOPORPHYRINOGEN OXIDASE"/>
    <property type="match status" value="1"/>
</dbReference>
<evidence type="ECO:0000256" key="8">
    <source>
        <dbReference type="ARBA" id="ARBA00022827"/>
    </source>
</evidence>
<comment type="subcellular location">
    <subcellularLocation>
        <location evidence="11">Cytoplasm</location>
    </subcellularLocation>
</comment>
<accession>A0A163DTJ0</accession>
<keyword evidence="7 11" id="KW-0285">Flavoprotein</keyword>
<keyword evidence="11" id="KW-0963">Cytoplasm</keyword>
<proteinExistence type="inferred from homology"/>
<sequence>MTTIVVIGGGITGLSTLYHLQKELKLRHQEMNLVLIEASETLGGKIRTVQNGEFIMETGADSIVSRKTNVAPLLEELQLTDQVVYNATGTSFIYTSEGLKKIPDESVFGIPLSLRSLAESELVSAEGKVVALKDYYTPNETFTRDDSLGEFLEAFLGKEIVQKQIAPVISGVYSGDLHDLTIASTFPYLLDYKNTYGSIMGGLAENKQKYLGAGNKKFISFKGGVSALIDALEDTVSQAGAEIYKGTAAAKLKKVADGYEIALSNGEKLEADYVVLSTLASSAKELLQDPHLNEDFDQLYTKSLISVYLAFDIQDEELPYDGTGFITGKGTHLKCDACTWTSRKWEHTSENKRLLMRLFYKSSNPHYEELIRLTDDELKQVGMEDINRSLGITAEPVSCEVTKWHDDMPNYHLKHRQVVESLEHKLKDSYPNVILAGCSYYGVGIPDCIANGENTAGQIMERNQEANT</sequence>
<dbReference type="EMBL" id="LWMH01000002">
    <property type="protein sequence ID" value="KZS43426.1"/>
    <property type="molecule type" value="Genomic_DNA"/>
</dbReference>
<comment type="pathway">
    <text evidence="3 11">Porphyrin-containing compound metabolism; protoheme biosynthesis.</text>
</comment>
<comment type="catalytic activity">
    <reaction evidence="1">
        <text>coproporphyrinogen III + 3 O2 = coproporphyrin III + 3 H2O2</text>
        <dbReference type="Rhea" id="RHEA:43436"/>
        <dbReference type="ChEBI" id="CHEBI:15379"/>
        <dbReference type="ChEBI" id="CHEBI:16240"/>
        <dbReference type="ChEBI" id="CHEBI:57309"/>
        <dbReference type="ChEBI" id="CHEBI:131725"/>
        <dbReference type="EC" id="1.3.3.15"/>
    </reaction>
    <physiologicalReaction direction="left-to-right" evidence="1">
        <dbReference type="Rhea" id="RHEA:43437"/>
    </physiologicalReaction>
</comment>
<evidence type="ECO:0000256" key="6">
    <source>
        <dbReference type="ARBA" id="ARBA00019046"/>
    </source>
</evidence>
<dbReference type="NCBIfam" id="TIGR00562">
    <property type="entry name" value="proto_IX_ox"/>
    <property type="match status" value="1"/>
</dbReference>
<reference evidence="13" key="1">
    <citation type="journal article" date="2016" name="Genome Announc.">
        <title>Draft genomes of two strains of Paenibacillus glucanolyticus with capability to degrade lignocellulose.</title>
        <authorList>
            <person name="Mathews S.L."/>
            <person name="Pawlak J."/>
            <person name="Grunden A.M."/>
        </authorList>
    </citation>
    <scope>NUCLEOTIDE SEQUENCE [LARGE SCALE GENOMIC DNA]</scope>
    <source>
        <strain evidence="13">SLM1</strain>
    </source>
</reference>
<protein>
    <recommendedName>
        <fullName evidence="6 11">Coproporphyrinogen III oxidase</fullName>
        <ecNumber evidence="5 11">1.3.3.15</ecNumber>
    </recommendedName>
</protein>
<dbReference type="EC" id="1.3.3.15" evidence="5 11"/>
<evidence type="ECO:0000256" key="11">
    <source>
        <dbReference type="RuleBase" id="RU364052"/>
    </source>
</evidence>
<dbReference type="Gene3D" id="3.50.50.60">
    <property type="entry name" value="FAD/NAD(P)-binding domain"/>
    <property type="match status" value="1"/>
</dbReference>
<evidence type="ECO:0000256" key="7">
    <source>
        <dbReference type="ARBA" id="ARBA00022630"/>
    </source>
</evidence>
<comment type="caution">
    <text evidence="13">The sequence shown here is derived from an EMBL/GenBank/DDBJ whole genome shotgun (WGS) entry which is preliminary data.</text>
</comment>
<evidence type="ECO:0000256" key="1">
    <source>
        <dbReference type="ARBA" id="ARBA00001755"/>
    </source>
</evidence>
<comment type="cofactor">
    <cofactor evidence="2 11">
        <name>FAD</name>
        <dbReference type="ChEBI" id="CHEBI:57692"/>
    </cofactor>
</comment>
<organism evidence="13 14">
    <name type="scientific">Paenibacillus glucanolyticus</name>
    <dbReference type="NCBI Taxonomy" id="59843"/>
    <lineage>
        <taxon>Bacteria</taxon>
        <taxon>Bacillati</taxon>
        <taxon>Bacillota</taxon>
        <taxon>Bacilli</taxon>
        <taxon>Bacillales</taxon>
        <taxon>Paenibacillaceae</taxon>
        <taxon>Paenibacillus</taxon>
    </lineage>
</organism>
<dbReference type="InterPro" id="IPR050464">
    <property type="entry name" value="Zeta_carotene_desat/Oxidored"/>
</dbReference>
<evidence type="ECO:0000256" key="10">
    <source>
        <dbReference type="ARBA" id="ARBA00023133"/>
    </source>
</evidence>
<dbReference type="RefSeq" id="WP_063479878.1">
    <property type="nucleotide sequence ID" value="NZ_CP147845.1"/>
</dbReference>
<keyword evidence="8 11" id="KW-0274">FAD</keyword>
<keyword evidence="9 11" id="KW-0560">Oxidoreductase</keyword>
<dbReference type="Proteomes" id="UP000076796">
    <property type="component" value="Unassembled WGS sequence"/>
</dbReference>
<evidence type="ECO:0000256" key="4">
    <source>
        <dbReference type="ARBA" id="ARBA00008310"/>
    </source>
</evidence>
<dbReference type="PANTHER" id="PTHR42923:SF3">
    <property type="entry name" value="PROTOPORPHYRINOGEN OXIDASE"/>
    <property type="match status" value="1"/>
</dbReference>
<dbReference type="GO" id="GO:0004729">
    <property type="term" value="F:oxygen-dependent protoporphyrinogen oxidase activity"/>
    <property type="evidence" value="ECO:0007669"/>
    <property type="project" value="UniProtKB-UniRule"/>
</dbReference>
<dbReference type="NCBIfam" id="NF009081">
    <property type="entry name" value="PRK12416.1"/>
    <property type="match status" value="1"/>
</dbReference>
<gene>
    <name evidence="13" type="ORF">AWU65_25285</name>
</gene>
<evidence type="ECO:0000256" key="9">
    <source>
        <dbReference type="ARBA" id="ARBA00023002"/>
    </source>
</evidence>
<dbReference type="Pfam" id="PF01593">
    <property type="entry name" value="Amino_oxidase"/>
    <property type="match status" value="1"/>
</dbReference>
<name>A0A163DTJ0_9BACL</name>
<evidence type="ECO:0000256" key="3">
    <source>
        <dbReference type="ARBA" id="ARBA00004744"/>
    </source>
</evidence>
<evidence type="ECO:0000313" key="14">
    <source>
        <dbReference type="Proteomes" id="UP000076796"/>
    </source>
</evidence>
<keyword evidence="14" id="KW-1185">Reference proteome</keyword>
<feature type="domain" description="Amine oxidase" evidence="12">
    <location>
        <begin position="11"/>
        <end position="460"/>
    </location>
</feature>
<dbReference type="GO" id="GO:0005737">
    <property type="term" value="C:cytoplasm"/>
    <property type="evidence" value="ECO:0007669"/>
    <property type="project" value="UniProtKB-SubCell"/>
</dbReference>
<dbReference type="SUPFAM" id="SSF51905">
    <property type="entry name" value="FAD/NAD(P)-binding domain"/>
    <property type="match status" value="1"/>
</dbReference>
<dbReference type="UniPathway" id="UPA00252"/>
<comment type="similarity">
    <text evidence="4 11">Belongs to the protoporphyrinogen/coproporphyrinogen oxidase family. Coproporphyrinogen III oxidase subfamily.</text>
</comment>
<dbReference type="InterPro" id="IPR002937">
    <property type="entry name" value="Amino_oxidase"/>
</dbReference>
<evidence type="ECO:0000256" key="2">
    <source>
        <dbReference type="ARBA" id="ARBA00001974"/>
    </source>
</evidence>
<dbReference type="OrthoDB" id="9805195at2"/>
<dbReference type="GeneID" id="97555093"/>
<dbReference type="GO" id="GO:0006783">
    <property type="term" value="P:heme biosynthetic process"/>
    <property type="evidence" value="ECO:0007669"/>
    <property type="project" value="UniProtKB-UniRule"/>
</dbReference>
<dbReference type="InterPro" id="IPR004572">
    <property type="entry name" value="Protoporphyrinogen_oxidase"/>
</dbReference>
<dbReference type="InterPro" id="IPR036188">
    <property type="entry name" value="FAD/NAD-bd_sf"/>
</dbReference>
<dbReference type="STRING" id="59843.A3958_23915"/>
<evidence type="ECO:0000259" key="12">
    <source>
        <dbReference type="Pfam" id="PF01593"/>
    </source>
</evidence>